<comment type="caution">
    <text evidence="2">The sequence shown here is derived from an EMBL/GenBank/DDBJ whole genome shotgun (WGS) entry which is preliminary data.</text>
</comment>
<dbReference type="InterPro" id="IPR025641">
    <property type="entry name" value="DUF4340"/>
</dbReference>
<sequence length="309" mass="35138">MNKSLLTLLGVLVALLVIYLIIDSARDVTEQTESFFALDTNKVDGFTIINKHDTINLKRRASGWNLGEPLDYPADSRFTGNVIEKLATMDIETLITEDSSKASQFEVDTAGVEVMVFEGADTVAHFMVGKTSPDRRHTYCSFVGDDKIYLLKGTFTSQLNRKKKDWRDKSILEIDPESVNKLDFTYPDEVFSLEKTDTTWIVDKRGLLLDTDEQMVNRVVRSISRFRTFDFVDGDTVQVVDFSVPTLSLVVHTDVGDTYKFDFVPESAESKRYLIHKEGVEKALFVIHQGAANSIFKHVEDFKKKEHQQ</sequence>
<name>A0A532V5P5_UNCL8</name>
<gene>
    <name evidence="2" type="ORF">CEE37_02155</name>
</gene>
<feature type="domain" description="DUF4340" evidence="1">
    <location>
        <begin position="64"/>
        <end position="233"/>
    </location>
</feature>
<proteinExistence type="predicted"/>
<dbReference type="Pfam" id="PF14238">
    <property type="entry name" value="DUF4340"/>
    <property type="match status" value="1"/>
</dbReference>
<dbReference type="Proteomes" id="UP000319619">
    <property type="component" value="Unassembled WGS sequence"/>
</dbReference>
<organism evidence="2 3">
    <name type="scientific">candidate division LCP-89 bacterium B3_LCP</name>
    <dbReference type="NCBI Taxonomy" id="2012998"/>
    <lineage>
        <taxon>Bacteria</taxon>
        <taxon>Pseudomonadati</taxon>
        <taxon>Bacteria division LCP-89</taxon>
    </lineage>
</organism>
<evidence type="ECO:0000259" key="1">
    <source>
        <dbReference type="Pfam" id="PF14238"/>
    </source>
</evidence>
<dbReference type="EMBL" id="NJBN01000001">
    <property type="protein sequence ID" value="TKJ42511.1"/>
    <property type="molecule type" value="Genomic_DNA"/>
</dbReference>
<accession>A0A532V5P5</accession>
<protein>
    <recommendedName>
        <fullName evidence="1">DUF4340 domain-containing protein</fullName>
    </recommendedName>
</protein>
<dbReference type="AlphaFoldDB" id="A0A532V5P5"/>
<reference evidence="2 3" key="1">
    <citation type="submission" date="2017-06" db="EMBL/GenBank/DDBJ databases">
        <title>Novel microbial phyla capable of carbon fixation and sulfur reduction in deep-sea sediments.</title>
        <authorList>
            <person name="Huang J."/>
            <person name="Baker B."/>
            <person name="Wang Y."/>
        </authorList>
    </citation>
    <scope>NUCLEOTIDE SEQUENCE [LARGE SCALE GENOMIC DNA]</scope>
    <source>
        <strain evidence="2">B3_LCP</strain>
    </source>
</reference>
<evidence type="ECO:0000313" key="3">
    <source>
        <dbReference type="Proteomes" id="UP000319619"/>
    </source>
</evidence>
<evidence type="ECO:0000313" key="2">
    <source>
        <dbReference type="EMBL" id="TKJ42511.1"/>
    </source>
</evidence>